<dbReference type="AlphaFoldDB" id="A0A1M6M3H7"/>
<evidence type="ECO:0000313" key="1">
    <source>
        <dbReference type="EMBL" id="SHJ77957.1"/>
    </source>
</evidence>
<name>A0A1M6M3H7_9FLAO</name>
<sequence>MRANMVADLIESGILLNKSESEIIELIDSPSRLNNRESENIKYFPVQEKYGTDIDPEEMIFLEIKFNENGESNLVELFSTK</sequence>
<evidence type="ECO:0000313" key="2">
    <source>
        <dbReference type="Proteomes" id="UP000184172"/>
    </source>
</evidence>
<dbReference type="RefSeq" id="WP_092842574.1">
    <property type="nucleotide sequence ID" value="NZ_FNNS01000024.1"/>
</dbReference>
<dbReference type="EMBL" id="FQYV01000025">
    <property type="protein sequence ID" value="SHJ77957.1"/>
    <property type="molecule type" value="Genomic_DNA"/>
</dbReference>
<gene>
    <name evidence="1" type="ORF">SAMN04487908_12540</name>
</gene>
<dbReference type="OrthoDB" id="1139344at2"/>
<proteinExistence type="predicted"/>
<protein>
    <submittedName>
        <fullName evidence="1">Uncharacterized protein</fullName>
    </submittedName>
</protein>
<dbReference type="Proteomes" id="UP000184172">
    <property type="component" value="Unassembled WGS sequence"/>
</dbReference>
<reference evidence="2" key="1">
    <citation type="submission" date="2016-11" db="EMBL/GenBank/DDBJ databases">
        <authorList>
            <person name="Varghese N."/>
            <person name="Submissions S."/>
        </authorList>
    </citation>
    <scope>NUCLEOTIDE SEQUENCE [LARGE SCALE GENOMIC DNA]</scope>
    <source>
        <strain evidence="2">DSM 26349</strain>
    </source>
</reference>
<keyword evidence="2" id="KW-1185">Reference proteome</keyword>
<organism evidence="1 2">
    <name type="scientific">Aequorivita viscosa</name>
    <dbReference type="NCBI Taxonomy" id="797419"/>
    <lineage>
        <taxon>Bacteria</taxon>
        <taxon>Pseudomonadati</taxon>
        <taxon>Bacteroidota</taxon>
        <taxon>Flavobacteriia</taxon>
        <taxon>Flavobacteriales</taxon>
        <taxon>Flavobacteriaceae</taxon>
        <taxon>Aequorivita</taxon>
    </lineage>
</organism>
<accession>A0A1M6M3H7</accession>